<evidence type="ECO:0000256" key="4">
    <source>
        <dbReference type="ARBA" id="ARBA00022692"/>
    </source>
</evidence>
<dbReference type="EMBL" id="CAJOBG010000141">
    <property type="protein sequence ID" value="CAF3765462.1"/>
    <property type="molecule type" value="Genomic_DNA"/>
</dbReference>
<evidence type="ECO:0000256" key="1">
    <source>
        <dbReference type="ARBA" id="ARBA00004477"/>
    </source>
</evidence>
<evidence type="ECO:0000256" key="3">
    <source>
        <dbReference type="ARBA" id="ARBA00022679"/>
    </source>
</evidence>
<dbReference type="Proteomes" id="UP000663855">
    <property type="component" value="Unassembled WGS sequence"/>
</dbReference>
<dbReference type="PIRSF" id="PIRSF000439">
    <property type="entry name" value="Oat_ACAT_DAG_ARE"/>
    <property type="match status" value="1"/>
</dbReference>
<evidence type="ECO:0000313" key="18">
    <source>
        <dbReference type="EMBL" id="CAF3781495.1"/>
    </source>
</evidence>
<proteinExistence type="inferred from homology"/>
<dbReference type="Proteomes" id="UP000663842">
    <property type="component" value="Unassembled WGS sequence"/>
</dbReference>
<evidence type="ECO:0000313" key="20">
    <source>
        <dbReference type="Proteomes" id="UP000663834"/>
    </source>
</evidence>
<dbReference type="EMBL" id="CAJNOW010003538">
    <property type="protein sequence ID" value="CAF1384606.1"/>
    <property type="molecule type" value="Genomic_DNA"/>
</dbReference>
<keyword evidence="5 9" id="KW-0256">Endoplasmic reticulum</keyword>
<evidence type="ECO:0000313" key="17">
    <source>
        <dbReference type="EMBL" id="CAF3765462.1"/>
    </source>
</evidence>
<feature type="transmembrane region" description="Helical" evidence="11">
    <location>
        <begin position="449"/>
        <end position="472"/>
    </location>
</feature>
<dbReference type="GO" id="GO:0008374">
    <property type="term" value="F:O-acyltransferase activity"/>
    <property type="evidence" value="ECO:0007669"/>
    <property type="project" value="InterPro"/>
</dbReference>
<dbReference type="OrthoDB" id="10039049at2759"/>
<keyword evidence="6 11" id="KW-1133">Transmembrane helix</keyword>
<comment type="subcellular location">
    <subcellularLocation>
        <location evidence="1 9">Endoplasmic reticulum membrane</location>
        <topology evidence="1 9">Multi-pass membrane protein</topology>
    </subcellularLocation>
</comment>
<accession>A0A815JUL9</accession>
<name>A0A815JUL9_9BILA</name>
<dbReference type="GO" id="GO:0008203">
    <property type="term" value="P:cholesterol metabolic process"/>
    <property type="evidence" value="ECO:0007669"/>
    <property type="project" value="TreeGrafter"/>
</dbReference>
<evidence type="ECO:0000256" key="5">
    <source>
        <dbReference type="ARBA" id="ARBA00022824"/>
    </source>
</evidence>
<feature type="transmembrane region" description="Helical" evidence="11">
    <location>
        <begin position="415"/>
        <end position="443"/>
    </location>
</feature>
<dbReference type="EMBL" id="CAJNRG010011440">
    <property type="protein sequence ID" value="CAF2131933.1"/>
    <property type="molecule type" value="Genomic_DNA"/>
</dbReference>
<dbReference type="PANTHER" id="PTHR10408:SF8">
    <property type="entry name" value="O-ACYLTRANSFERASE"/>
    <property type="match status" value="1"/>
</dbReference>
<evidence type="ECO:0000313" key="14">
    <source>
        <dbReference type="EMBL" id="CAF2028239.1"/>
    </source>
</evidence>
<evidence type="ECO:0000313" key="15">
    <source>
        <dbReference type="EMBL" id="CAF2093797.1"/>
    </source>
</evidence>
<dbReference type="Proteomes" id="UP000663834">
    <property type="component" value="Unassembled WGS sequence"/>
</dbReference>
<dbReference type="AlphaFoldDB" id="A0A815JUL9"/>
<keyword evidence="4 11" id="KW-0812">Transmembrane</keyword>
<feature type="transmembrane region" description="Helical" evidence="11">
    <location>
        <begin position="275"/>
        <end position="294"/>
    </location>
</feature>
<keyword evidence="7 9" id="KW-0472">Membrane</keyword>
<evidence type="ECO:0000256" key="6">
    <source>
        <dbReference type="ARBA" id="ARBA00022989"/>
    </source>
</evidence>
<evidence type="ECO:0000313" key="16">
    <source>
        <dbReference type="EMBL" id="CAF2131933.1"/>
    </source>
</evidence>
<evidence type="ECO:0000313" key="12">
    <source>
        <dbReference type="EMBL" id="CAF1018615.1"/>
    </source>
</evidence>
<dbReference type="Proteomes" id="UP000663866">
    <property type="component" value="Unassembled WGS sequence"/>
</dbReference>
<dbReference type="GO" id="GO:0005789">
    <property type="term" value="C:endoplasmic reticulum membrane"/>
    <property type="evidence" value="ECO:0007669"/>
    <property type="project" value="UniProtKB-SubCell"/>
</dbReference>
<dbReference type="InterPro" id="IPR004299">
    <property type="entry name" value="MBOAT_fam"/>
</dbReference>
<comment type="caution">
    <text evidence="13">The sequence shown here is derived from an EMBL/GenBank/DDBJ whole genome shotgun (WGS) entry which is preliminary data.</text>
</comment>
<reference evidence="13" key="1">
    <citation type="submission" date="2021-02" db="EMBL/GenBank/DDBJ databases">
        <authorList>
            <person name="Nowell W R."/>
        </authorList>
    </citation>
    <scope>NUCLEOTIDE SEQUENCE</scope>
</reference>
<feature type="active site" evidence="10">
    <location>
        <position position="413"/>
    </location>
</feature>
<evidence type="ECO:0000256" key="2">
    <source>
        <dbReference type="ARBA" id="ARBA00009010"/>
    </source>
</evidence>
<comment type="similarity">
    <text evidence="2 9">Belongs to the membrane-bound acyltransferase family. Sterol o-acyltransferase subfamily.</text>
</comment>
<feature type="transmembrane region" description="Helical" evidence="11">
    <location>
        <begin position="170"/>
        <end position="189"/>
    </location>
</feature>
<keyword evidence="21" id="KW-1185">Reference proteome</keyword>
<dbReference type="Proteomes" id="UP000663824">
    <property type="component" value="Unassembled WGS sequence"/>
</dbReference>
<dbReference type="PANTHER" id="PTHR10408">
    <property type="entry name" value="STEROL O-ACYLTRANSFERASE"/>
    <property type="match status" value="1"/>
</dbReference>
<evidence type="ECO:0000256" key="8">
    <source>
        <dbReference type="ARBA" id="ARBA00023315"/>
    </source>
</evidence>
<feature type="transmembrane region" description="Helical" evidence="11">
    <location>
        <begin position="134"/>
        <end position="158"/>
    </location>
</feature>
<evidence type="ECO:0000313" key="21">
    <source>
        <dbReference type="Proteomes" id="UP000663866"/>
    </source>
</evidence>
<protein>
    <recommendedName>
        <fullName evidence="9">O-acyltransferase</fullName>
    </recommendedName>
</protein>
<dbReference type="Proteomes" id="UP000663856">
    <property type="component" value="Unassembled WGS sequence"/>
</dbReference>
<dbReference type="Proteomes" id="UP000681967">
    <property type="component" value="Unassembled WGS sequence"/>
</dbReference>
<dbReference type="EMBL" id="CAJOBH010004911">
    <property type="protein sequence ID" value="CAF4007121.1"/>
    <property type="molecule type" value="Genomic_DNA"/>
</dbReference>
<dbReference type="EMBL" id="CAJNRE010010593">
    <property type="protein sequence ID" value="CAF2093797.1"/>
    <property type="molecule type" value="Genomic_DNA"/>
</dbReference>
<dbReference type="Proteomes" id="UP000663887">
    <property type="component" value="Unassembled WGS sequence"/>
</dbReference>
<keyword evidence="3 9" id="KW-0808">Transferase</keyword>
<sequence>MESTATHTNDSQWINQETEKIHAEILSELNHFESALNKRFAQFKNTVTAQQEKTLETSLANASSHQITEPRVFISRNSILTDLFKISHIRGVRNVFAAILIIFVIQVTLDDIIQDGRINLQFEIMFESFANLHVALFIWLLMMLSTSIVVFLGFYLWTKHRNDYRKTFKFYDRIWLSIYITYMILFLAFPSREITKHKFGVASSIVILLEQLRQLMKVHAFVRENVPKVLSVAERKTADKKFVCPDFSQYLYFLFAPTLIYRDQYPRNPAIRWDFVLQMFGQVIASVFYVYYVVVRFCIPTFGSLNQEEITLSIFVSVIFNSIMPGSLFLLLGFYGFLHCWLNAFAEMLRFADRMFYKDWWNSTSFAAYYRTWNVVVHDWLYTYVYREIYVLTGQKSRTVPAICVILLSAVFHEYVAVFTLGFFFPVLFFLFGVVGLTFLLLLPRHSGVAYNILMWVLLLVGMGVQSTLYFMESYARKGCPRNGTFWDEITPGSFSCRITLPSSKHSKIDL</sequence>
<evidence type="ECO:0000313" key="13">
    <source>
        <dbReference type="EMBL" id="CAF1384606.1"/>
    </source>
</evidence>
<evidence type="ECO:0000256" key="10">
    <source>
        <dbReference type="PIRSR" id="PIRSR000439-1"/>
    </source>
</evidence>
<dbReference type="Pfam" id="PF03062">
    <property type="entry name" value="MBOAT"/>
    <property type="match status" value="1"/>
</dbReference>
<feature type="transmembrane region" description="Helical" evidence="11">
    <location>
        <begin position="95"/>
        <end position="114"/>
    </location>
</feature>
<keyword evidence="8 9" id="KW-0012">Acyltransferase</keyword>
<feature type="transmembrane region" description="Helical" evidence="11">
    <location>
        <begin position="314"/>
        <end position="338"/>
    </location>
</feature>
<dbReference type="EMBL" id="CAJOBF010000246">
    <property type="protein sequence ID" value="CAF3781495.1"/>
    <property type="molecule type" value="Genomic_DNA"/>
</dbReference>
<organism evidence="13 20">
    <name type="scientific">Rotaria magnacalcarata</name>
    <dbReference type="NCBI Taxonomy" id="392030"/>
    <lineage>
        <taxon>Eukaryota</taxon>
        <taxon>Metazoa</taxon>
        <taxon>Spiralia</taxon>
        <taxon>Gnathifera</taxon>
        <taxon>Rotifera</taxon>
        <taxon>Eurotatoria</taxon>
        <taxon>Bdelloidea</taxon>
        <taxon>Philodinida</taxon>
        <taxon>Philodinidae</taxon>
        <taxon>Rotaria</taxon>
    </lineage>
</organism>
<evidence type="ECO:0000256" key="9">
    <source>
        <dbReference type="PIRNR" id="PIRNR000439"/>
    </source>
</evidence>
<dbReference type="EMBL" id="CAJNOV010000307">
    <property type="protein sequence ID" value="CAF1018615.1"/>
    <property type="molecule type" value="Genomic_DNA"/>
</dbReference>
<dbReference type="EMBL" id="CAJNRF010001811">
    <property type="protein sequence ID" value="CAF2028239.1"/>
    <property type="molecule type" value="Genomic_DNA"/>
</dbReference>
<evidence type="ECO:0000313" key="19">
    <source>
        <dbReference type="EMBL" id="CAF4007121.1"/>
    </source>
</evidence>
<evidence type="ECO:0000256" key="11">
    <source>
        <dbReference type="SAM" id="Phobius"/>
    </source>
</evidence>
<evidence type="ECO:0000256" key="7">
    <source>
        <dbReference type="ARBA" id="ARBA00023136"/>
    </source>
</evidence>
<gene>
    <name evidence="19" type="ORF">BYL167_LOCUS14014</name>
    <name evidence="12" type="ORF">CJN711_LOCUS3199</name>
    <name evidence="13" type="ORF">KQP761_LOCUS8889</name>
    <name evidence="15" type="ORF">MBJ925_LOCUS21084</name>
    <name evidence="17" type="ORF">OVN521_LOCUS1931</name>
    <name evidence="18" type="ORF">UXM345_LOCUS3711</name>
    <name evidence="14" type="ORF">WKI299_LOCUS6292</name>
    <name evidence="16" type="ORF">XDN619_LOCUS24860</name>
</gene>
<dbReference type="InterPro" id="IPR014371">
    <property type="entry name" value="Oat_ACAT_DAG_ARE"/>
</dbReference>